<dbReference type="Gene3D" id="2.60.40.1280">
    <property type="match status" value="1"/>
</dbReference>
<sequence length="895" mass="93847">MRLNNLRTWLMGTAAVLTFFVANETADAATTTTSTTASETTRTSSSSIAAKRVALRQTTSSVEESSANAQASSAAQSASGDVSMAKTTSSEPATSSASSTTAGHATSVADATKTVSADTTAKSQGTTATDQITSQSSSVRAKNEQAQTQNKQQMTRMYSGVITSQKGSSAAAITVNKAAVLPAKMLLNLSRASLVKESTSVEGLNAADTTVTDDQGVTYNATDELSLYANYNATYHWTIADGVKVAAGSTATVTLPDNVAFTTGTRIDLKKADGTVVGTVTAEAGSHTGTLTFNDYFANNDSQNRQGDLTFYVTGTSATVGHNTSSINKVGWADSDSLDAGIPTKMFWQVVANINSAKWQQVKIVDQLGLYQTHEGTMTLETGYYTDGAFVKDAALGTYDFATQQFTYAEGVSDPQVTVKVEGQQMTITIDHLETAVNLFYEVGLTVGHTYANNASVTYTTPGTGSADPDPGDGSSTDEPKTEQSNTAVKFGGSGTASDEVKSYSLLVTKTDDAGQPVAGATYQLETGGGVILRTDLVTDESGQLRIGNLSAGSYVLVETKAPNGYQLDSTRHEFDVSSATTNIVTDSVVDHRISQTALTVNKVWAGVPTGVQTPSVEVTLQRNGQDYRTLQLTAANGYTGTFDQLDVTDVNGQPYTYTVVETALAGYTSSQTTSGQTVTITNTYQTGQLTVVKMDASGKNYLAGAVFTIENATGEIVAKLTTDATGRAQLTGLAQGTYKVTEVQAPVGYLINPQAQTVTLDATTHYQGQIVFADENEPSEPSEPSEPNEPSEPSEPNEPSEPSDSKVKVPTPAVPTQADKVNDLTGGATVEIGNGQPTAAQTGKSAVELNKHANSTGAKSTQLPQTSEQPANWPAILGWLILGLTVVVYRRRAD</sequence>
<dbReference type="Pfam" id="PF05738">
    <property type="entry name" value="Cna_B"/>
    <property type="match status" value="1"/>
</dbReference>
<dbReference type="InterPro" id="IPR041171">
    <property type="entry name" value="SDR_Ig"/>
</dbReference>
<dbReference type="NCBIfam" id="TIGR01167">
    <property type="entry name" value="LPXTG_anchor"/>
    <property type="match status" value="1"/>
</dbReference>
<evidence type="ECO:0000256" key="4">
    <source>
        <dbReference type="ARBA" id="ARBA00022525"/>
    </source>
</evidence>
<feature type="domain" description="SDR-like Ig" evidence="11">
    <location>
        <begin position="233"/>
        <end position="314"/>
    </location>
</feature>
<evidence type="ECO:0000259" key="9">
    <source>
        <dbReference type="Pfam" id="PF05738"/>
    </source>
</evidence>
<keyword evidence="5 8" id="KW-0732">Signal</keyword>
<feature type="signal peptide" evidence="8">
    <location>
        <begin position="1"/>
        <end position="28"/>
    </location>
</feature>
<feature type="domain" description="CNA-B" evidence="9">
    <location>
        <begin position="600"/>
        <end position="684"/>
    </location>
</feature>
<dbReference type="InterPro" id="IPR011252">
    <property type="entry name" value="Fibrogen-bd_dom1"/>
</dbReference>
<evidence type="ECO:0000256" key="3">
    <source>
        <dbReference type="ARBA" id="ARBA00022512"/>
    </source>
</evidence>
<feature type="region of interest" description="Disordered" evidence="7">
    <location>
        <begin position="461"/>
        <end position="498"/>
    </location>
</feature>
<evidence type="ECO:0000256" key="6">
    <source>
        <dbReference type="ARBA" id="ARBA00023088"/>
    </source>
</evidence>
<dbReference type="Pfam" id="PF17802">
    <property type="entry name" value="SpaA"/>
    <property type="match status" value="2"/>
</dbReference>
<comment type="similarity">
    <text evidence="2">Belongs to the serine-aspartate repeat-containing protein (SDr) family.</text>
</comment>
<feature type="chain" id="PRO_5042505360" evidence="8">
    <location>
        <begin position="29"/>
        <end position="895"/>
    </location>
</feature>
<feature type="compositionally biased region" description="Low complexity" evidence="7">
    <location>
        <begin position="29"/>
        <end position="50"/>
    </location>
</feature>
<evidence type="ECO:0000259" key="10">
    <source>
        <dbReference type="Pfam" id="PF17802"/>
    </source>
</evidence>
<feature type="compositionally biased region" description="Low complexity" evidence="7">
    <location>
        <begin position="60"/>
        <end position="109"/>
    </location>
</feature>
<dbReference type="Gene3D" id="2.60.40.1140">
    <property type="entry name" value="Collagen-binding surface protein Cna, B-type domain"/>
    <property type="match status" value="1"/>
</dbReference>
<feature type="compositionally biased region" description="Polar residues" evidence="7">
    <location>
        <begin position="853"/>
        <end position="869"/>
    </location>
</feature>
<evidence type="ECO:0000256" key="5">
    <source>
        <dbReference type="ARBA" id="ARBA00022729"/>
    </source>
</evidence>
<dbReference type="InterPro" id="IPR041033">
    <property type="entry name" value="SpaA_PFL_dom_1"/>
</dbReference>
<organism evidence="12 13">
    <name type="scientific">Levilactobacillus brevis</name>
    <name type="common">Lactobacillus brevis</name>
    <dbReference type="NCBI Taxonomy" id="1580"/>
    <lineage>
        <taxon>Bacteria</taxon>
        <taxon>Bacillati</taxon>
        <taxon>Bacillota</taxon>
        <taxon>Bacilli</taxon>
        <taxon>Lactobacillales</taxon>
        <taxon>Lactobacillaceae</taxon>
        <taxon>Levilactobacillus</taxon>
    </lineage>
</organism>
<accession>A0AAJ5FM76</accession>
<dbReference type="PANTHER" id="PTHR36108:SF13">
    <property type="entry name" value="COLOSSIN-B-RELATED"/>
    <property type="match status" value="1"/>
</dbReference>
<keyword evidence="6" id="KW-0572">Peptidoglycan-anchor</keyword>
<evidence type="ECO:0000259" key="11">
    <source>
        <dbReference type="Pfam" id="PF17961"/>
    </source>
</evidence>
<dbReference type="Gene3D" id="2.60.40.10">
    <property type="entry name" value="Immunoglobulins"/>
    <property type="match status" value="2"/>
</dbReference>
<dbReference type="PANTHER" id="PTHR36108">
    <property type="entry name" value="COLOSSIN-B-RELATED"/>
    <property type="match status" value="1"/>
</dbReference>
<dbReference type="CDD" id="cd00222">
    <property type="entry name" value="CollagenBindB"/>
    <property type="match status" value="1"/>
</dbReference>
<dbReference type="Pfam" id="PF17961">
    <property type="entry name" value="Big_8"/>
    <property type="match status" value="1"/>
</dbReference>
<dbReference type="GO" id="GO:0007155">
    <property type="term" value="P:cell adhesion"/>
    <property type="evidence" value="ECO:0007669"/>
    <property type="project" value="InterPro"/>
</dbReference>
<evidence type="ECO:0000256" key="8">
    <source>
        <dbReference type="SAM" id="SignalP"/>
    </source>
</evidence>
<keyword evidence="3" id="KW-0134">Cell wall</keyword>
<feature type="region of interest" description="Disordered" evidence="7">
    <location>
        <begin position="776"/>
        <end position="869"/>
    </location>
</feature>
<dbReference type="InterPro" id="IPR008966">
    <property type="entry name" value="Adhesion_dom_sf"/>
</dbReference>
<dbReference type="Proteomes" id="UP000785759">
    <property type="component" value="Unassembled WGS sequence"/>
</dbReference>
<dbReference type="AlphaFoldDB" id="A0AAJ5FM76"/>
<keyword evidence="4" id="KW-0964">Secreted</keyword>
<dbReference type="EMBL" id="QFDK01000012">
    <property type="protein sequence ID" value="TOZ02663.1"/>
    <property type="molecule type" value="Genomic_DNA"/>
</dbReference>
<feature type="region of interest" description="Disordered" evidence="7">
    <location>
        <begin position="29"/>
        <end position="154"/>
    </location>
</feature>
<evidence type="ECO:0000313" key="13">
    <source>
        <dbReference type="Proteomes" id="UP000785759"/>
    </source>
</evidence>
<dbReference type="InterPro" id="IPR013783">
    <property type="entry name" value="Ig-like_fold"/>
</dbReference>
<evidence type="ECO:0000256" key="1">
    <source>
        <dbReference type="ARBA" id="ARBA00004168"/>
    </source>
</evidence>
<feature type="compositionally biased region" description="Polar residues" evidence="7">
    <location>
        <begin position="836"/>
        <end position="845"/>
    </location>
</feature>
<comment type="subcellular location">
    <subcellularLocation>
        <location evidence="1">Secreted</location>
        <location evidence="1">Cell wall</location>
        <topology evidence="1">Peptidoglycan-anchor</topology>
    </subcellularLocation>
</comment>
<feature type="compositionally biased region" description="Polar residues" evidence="7">
    <location>
        <begin position="113"/>
        <end position="154"/>
    </location>
</feature>
<evidence type="ECO:0000313" key="12">
    <source>
        <dbReference type="EMBL" id="TOZ02663.1"/>
    </source>
</evidence>
<dbReference type="SUPFAM" id="SSF49478">
    <property type="entry name" value="Cna protein B-type domain"/>
    <property type="match status" value="3"/>
</dbReference>
<feature type="domain" description="SpaA-like prealbumin fold" evidence="10">
    <location>
        <begin position="506"/>
        <end position="584"/>
    </location>
</feature>
<evidence type="ECO:0000256" key="2">
    <source>
        <dbReference type="ARBA" id="ARBA00007257"/>
    </source>
</evidence>
<reference evidence="12" key="1">
    <citation type="submission" date="2018-05" db="EMBL/GenBank/DDBJ databases">
        <title>Genome Comparison of Lactic Acid Bacteria Isolated from non-Wheat Sourdough.</title>
        <authorList>
            <person name="Rice T."/>
            <person name="Axel C."/>
            <person name="Lynch K.M."/>
            <person name="Benz C."/>
            <person name="Arendt E.K."/>
            <person name="Coffey A."/>
        </authorList>
    </citation>
    <scope>NUCLEOTIDE SEQUENCE</scope>
    <source>
        <strain evidence="12">TR055</strain>
    </source>
</reference>
<name>A0AAJ5FM76_LEVBR</name>
<gene>
    <name evidence="12" type="ORF">DIS17_10515</name>
</gene>
<evidence type="ECO:0000256" key="7">
    <source>
        <dbReference type="SAM" id="MobiDB-lite"/>
    </source>
</evidence>
<feature type="domain" description="SpaA-like prealbumin fold" evidence="10">
    <location>
        <begin position="688"/>
        <end position="765"/>
    </location>
</feature>
<dbReference type="InterPro" id="IPR008454">
    <property type="entry name" value="Collagen-bd_Cna-like_B-typ_dom"/>
</dbReference>
<protein>
    <submittedName>
        <fullName evidence="12">Cna B-type domain-containing protein</fullName>
    </submittedName>
</protein>
<dbReference type="RefSeq" id="WP_087716470.1">
    <property type="nucleotide sequence ID" value="NZ_NFZZ01000002.1"/>
</dbReference>
<dbReference type="SUPFAM" id="SSF49401">
    <property type="entry name" value="Bacterial adhesins"/>
    <property type="match status" value="1"/>
</dbReference>
<comment type="caution">
    <text evidence="12">The sequence shown here is derived from an EMBL/GenBank/DDBJ whole genome shotgun (WGS) entry which is preliminary data.</text>
</comment>
<proteinExistence type="inferred from homology"/>